<reference evidence="2 3" key="1">
    <citation type="journal article" date="2019" name="Int. J. Syst. Evol. Microbiol.">
        <title>The Global Catalogue of Microorganisms (GCM) 10K type strain sequencing project: providing services to taxonomists for standard genome sequencing and annotation.</title>
        <authorList>
            <consortium name="The Broad Institute Genomics Platform"/>
            <consortium name="The Broad Institute Genome Sequencing Center for Infectious Disease"/>
            <person name="Wu L."/>
            <person name="Ma J."/>
        </authorList>
    </citation>
    <scope>NUCLEOTIDE SEQUENCE [LARGE SCALE GENOMIC DNA]</scope>
    <source>
        <strain evidence="2 3">JCM 13378</strain>
    </source>
</reference>
<protein>
    <submittedName>
        <fullName evidence="2">DUF2779 domain-containing protein</fullName>
    </submittedName>
</protein>
<evidence type="ECO:0000259" key="1">
    <source>
        <dbReference type="Pfam" id="PF11074"/>
    </source>
</evidence>
<name>A0ABN0WLD3_9ALTE</name>
<proteinExistence type="predicted"/>
<accession>A0ABN0WLD3</accession>
<feature type="domain" description="DUF2779" evidence="1">
    <location>
        <begin position="280"/>
        <end position="403"/>
    </location>
</feature>
<sequence length="478" mass="54690">MQIHKSDVAQVSAQSKASFATGNQVGNIAIQLYDPDNLQQILDPFTDGWESAMDTTQEWIKGKHPIFEGTFAIDGALALADVLKRDGSTRSKQWHMVEVKSATSVKDIHIEDTAFQYFVVSRSGVKLSGVSLACIDSNWTYAREGDYRGLLKEHDLTEQARALQGDVEVWLADAHRVARQRKEPDVNMGNQCNKPYECEFKAYCSRHIEQPEFPVEWLPRRSGKLKAFIEENQISDMREVPDHMLNGKQILVKECTVDNEYFLDEEGAQQALSQCRYPLYFLDFETINFGVPRWVGTRPYQQIPFQYSLHKISDNGATTHKEFLDLSGNDPSLPFAEQLIKDCGKRGSILVYNQAFEKKRIEELSEGFPHLAEELLALNTRVVDLLPVCQNFYYHPEQHGSWSIKKVLPNMVPELNYAELDGVQHGGAAMEAFVEAIHPETSDERKQELDSQLREYCKLDTWAMVRIWEYITLTQLIE</sequence>
<evidence type="ECO:0000313" key="2">
    <source>
        <dbReference type="EMBL" id="GAA0341142.1"/>
    </source>
</evidence>
<evidence type="ECO:0000313" key="3">
    <source>
        <dbReference type="Proteomes" id="UP001501757"/>
    </source>
</evidence>
<dbReference type="EMBL" id="BAAAEI010000001">
    <property type="protein sequence ID" value="GAA0341142.1"/>
    <property type="molecule type" value="Genomic_DNA"/>
</dbReference>
<gene>
    <name evidence="2" type="ORF">GCM10009092_02090</name>
</gene>
<dbReference type="Proteomes" id="UP001501757">
    <property type="component" value="Unassembled WGS sequence"/>
</dbReference>
<keyword evidence="3" id="KW-1185">Reference proteome</keyword>
<dbReference type="Pfam" id="PF11074">
    <property type="entry name" value="DUF2779"/>
    <property type="match status" value="1"/>
</dbReference>
<comment type="caution">
    <text evidence="2">The sequence shown here is derived from an EMBL/GenBank/DDBJ whole genome shotgun (WGS) entry which is preliminary data.</text>
</comment>
<dbReference type="InterPro" id="IPR021301">
    <property type="entry name" value="DUF2779"/>
</dbReference>
<organism evidence="2 3">
    <name type="scientific">Bowmanella denitrificans</name>
    <dbReference type="NCBI Taxonomy" id="366582"/>
    <lineage>
        <taxon>Bacteria</taxon>
        <taxon>Pseudomonadati</taxon>
        <taxon>Pseudomonadota</taxon>
        <taxon>Gammaproteobacteria</taxon>
        <taxon>Alteromonadales</taxon>
        <taxon>Alteromonadaceae</taxon>
        <taxon>Bowmanella</taxon>
    </lineage>
</organism>